<feature type="region of interest" description="Disordered" evidence="1">
    <location>
        <begin position="1"/>
        <end position="41"/>
    </location>
</feature>
<reference evidence="2 3" key="1">
    <citation type="submission" date="2022-12" db="EMBL/GenBank/DDBJ databases">
        <title>Genomic features and morphological characterization of a novel Knufia sp. strain isolated from spacecraft assembly facility.</title>
        <authorList>
            <person name="Teixeira M."/>
            <person name="Chander A.M."/>
            <person name="Stajich J.E."/>
            <person name="Venkateswaran K."/>
        </authorList>
    </citation>
    <scope>NUCLEOTIDE SEQUENCE [LARGE SCALE GENOMIC DNA]</scope>
    <source>
        <strain evidence="2 3">FJI-L2-BK-P2</strain>
    </source>
</reference>
<dbReference type="EMBL" id="JAKLMC020000028">
    <property type="protein sequence ID" value="KAK5950233.1"/>
    <property type="molecule type" value="Genomic_DNA"/>
</dbReference>
<dbReference type="Proteomes" id="UP001316803">
    <property type="component" value="Unassembled WGS sequence"/>
</dbReference>
<gene>
    <name evidence="2" type="ORF">OHC33_008701</name>
</gene>
<feature type="region of interest" description="Disordered" evidence="1">
    <location>
        <begin position="72"/>
        <end position="112"/>
    </location>
</feature>
<accession>A0AAN8EQW3</accession>
<feature type="compositionally biased region" description="Polar residues" evidence="1">
    <location>
        <begin position="499"/>
        <end position="514"/>
    </location>
</feature>
<feature type="compositionally biased region" description="Basic residues" evidence="1">
    <location>
        <begin position="84"/>
        <end position="94"/>
    </location>
</feature>
<evidence type="ECO:0000313" key="3">
    <source>
        <dbReference type="Proteomes" id="UP001316803"/>
    </source>
</evidence>
<feature type="compositionally biased region" description="Polar residues" evidence="1">
    <location>
        <begin position="14"/>
        <end position="28"/>
    </location>
</feature>
<protein>
    <recommendedName>
        <fullName evidence="4">Tafazzin</fullName>
    </recommendedName>
</protein>
<keyword evidence="3" id="KW-1185">Reference proteome</keyword>
<comment type="caution">
    <text evidence="2">The sequence shown here is derived from an EMBL/GenBank/DDBJ whole genome shotgun (WGS) entry which is preliminary data.</text>
</comment>
<feature type="region of interest" description="Disordered" evidence="1">
    <location>
        <begin position="499"/>
        <end position="520"/>
    </location>
</feature>
<evidence type="ECO:0008006" key="4">
    <source>
        <dbReference type="Google" id="ProtNLM"/>
    </source>
</evidence>
<dbReference type="SUPFAM" id="SSF52047">
    <property type="entry name" value="RNI-like"/>
    <property type="match status" value="1"/>
</dbReference>
<dbReference type="AlphaFoldDB" id="A0AAN8EQW3"/>
<name>A0AAN8EQW3_9EURO</name>
<dbReference type="InterPro" id="IPR032675">
    <property type="entry name" value="LRR_dom_sf"/>
</dbReference>
<evidence type="ECO:0000256" key="1">
    <source>
        <dbReference type="SAM" id="MobiDB-lite"/>
    </source>
</evidence>
<organism evidence="2 3">
    <name type="scientific">Knufia fluminis</name>
    <dbReference type="NCBI Taxonomy" id="191047"/>
    <lineage>
        <taxon>Eukaryota</taxon>
        <taxon>Fungi</taxon>
        <taxon>Dikarya</taxon>
        <taxon>Ascomycota</taxon>
        <taxon>Pezizomycotina</taxon>
        <taxon>Eurotiomycetes</taxon>
        <taxon>Chaetothyriomycetidae</taxon>
        <taxon>Chaetothyriales</taxon>
        <taxon>Trichomeriaceae</taxon>
        <taxon>Knufia</taxon>
    </lineage>
</organism>
<evidence type="ECO:0000313" key="2">
    <source>
        <dbReference type="EMBL" id="KAK5950233.1"/>
    </source>
</evidence>
<dbReference type="Gene3D" id="3.80.10.10">
    <property type="entry name" value="Ribonuclease Inhibitor"/>
    <property type="match status" value="1"/>
</dbReference>
<sequence>MPKKRQNPAFLTKPATSAPSSYKSNVPSGSHGVPAVSTRSVNELIRESRRSKGKDRVDIAATSSIHPTLRAVLDMPAPSPPTRTHLRGPARLRRIPGPPPPQSWLADSQHAPESSRSTFQQLRWLRARIQQQSSTLPGGTMPKQNSLEHAVLKAMAINWSWHAEYDNTYLATLPVGTRTTLLSYLAVYNEAHWPNPFPLLFPIDCEQDELDSVTRLDLANSIGAWATTVKKVEKELVVTKEVAKNIGVHQTALKTTEDVPESWDEEPEAGLFDDSTISVAEIASNQITHPSIPKAITISSRFTNLKHLSLAVNLASSAAPPSWATLVSLSVHLSQLKSLSLAHWPTPTYTPNAAKGRVQVVNTAGPSLPNQVFGGTDLYTAFDSNWREAAGILRSLSRNLYCLTWLDLSGCGPWLTSLTWADEDGDMVSADWNGAWRNIDAIILGVGWLPGRPPSLEDELSSTTRSTSSIDSTRAIEQLYGGSESIQASLAHLSELRLSNSGGPNRSQTSTQSPPEQPWNVERERARQYFLKDVQRYISQRKTAKKVARDIKAIRKLANGRYIDFEFGEELGPGYTDID</sequence>
<proteinExistence type="predicted"/>